<dbReference type="KEGG" id="msea:METESE_17010"/>
<dbReference type="AlphaFoldDB" id="A0AA48HEF1"/>
<protein>
    <submittedName>
        <fullName evidence="1">Uncharacterized protein</fullName>
    </submittedName>
</protein>
<evidence type="ECO:0000313" key="1">
    <source>
        <dbReference type="EMBL" id="BDU76743.1"/>
    </source>
</evidence>
<organism evidence="1 2">
    <name type="scientific">Mesoterricola sediminis</name>
    <dbReference type="NCBI Taxonomy" id="2927980"/>
    <lineage>
        <taxon>Bacteria</taxon>
        <taxon>Pseudomonadati</taxon>
        <taxon>Acidobacteriota</taxon>
        <taxon>Holophagae</taxon>
        <taxon>Holophagales</taxon>
        <taxon>Holophagaceae</taxon>
        <taxon>Mesoterricola</taxon>
    </lineage>
</organism>
<sequence length="63" mass="7366">MAKSFGYKLPGYFMEYGPIQAESEDLARAEIRRRLGVRRLPWGLQVWDLANRPLARWKVDQAS</sequence>
<dbReference type="EMBL" id="AP027081">
    <property type="protein sequence ID" value="BDU76743.1"/>
    <property type="molecule type" value="Genomic_DNA"/>
</dbReference>
<proteinExistence type="predicted"/>
<keyword evidence="2" id="KW-1185">Reference proteome</keyword>
<evidence type="ECO:0000313" key="2">
    <source>
        <dbReference type="Proteomes" id="UP001228113"/>
    </source>
</evidence>
<dbReference type="RefSeq" id="WP_243333757.1">
    <property type="nucleotide sequence ID" value="NZ_AP027081.1"/>
</dbReference>
<reference evidence="1" key="1">
    <citation type="journal article" date="2023" name="Int. J. Syst. Evol. Microbiol.">
        <title>Mesoterricola silvestris gen. nov., sp. nov., Mesoterricola sediminis sp. nov., Geothrix oryzae sp. nov., Geothrix edaphica sp. nov., Geothrix rubra sp. nov., and Geothrix limicola sp. nov., six novel members of Acidobacteriota isolated from soils.</title>
        <authorList>
            <person name="Itoh H."/>
            <person name="Sugisawa Y."/>
            <person name="Mise K."/>
            <person name="Xu Z."/>
            <person name="Kuniyasu M."/>
            <person name="Ushijima N."/>
            <person name="Kawano K."/>
            <person name="Kobayashi E."/>
            <person name="Shiratori Y."/>
            <person name="Masuda Y."/>
            <person name="Senoo K."/>
        </authorList>
    </citation>
    <scope>NUCLEOTIDE SEQUENCE</scope>
    <source>
        <strain evidence="1">W786</strain>
    </source>
</reference>
<dbReference type="Proteomes" id="UP001228113">
    <property type="component" value="Chromosome"/>
</dbReference>
<name>A0AA48HEF1_9BACT</name>
<accession>A0AA48HEF1</accession>
<gene>
    <name evidence="1" type="ORF">METESE_17010</name>
</gene>